<dbReference type="AlphaFoldDB" id="A0A1G9MG67"/>
<reference evidence="2 3" key="1">
    <citation type="submission" date="2016-10" db="EMBL/GenBank/DDBJ databases">
        <authorList>
            <person name="de Groot N.N."/>
        </authorList>
    </citation>
    <scope>NUCLEOTIDE SEQUENCE [LARGE SCALE GENOMIC DNA]</scope>
    <source>
        <strain evidence="2 3">DSM 21668</strain>
    </source>
</reference>
<proteinExistence type="predicted"/>
<keyword evidence="3" id="KW-1185">Reference proteome</keyword>
<accession>A0A1G9MG67</accession>
<feature type="region of interest" description="Disordered" evidence="1">
    <location>
        <begin position="91"/>
        <end position="110"/>
    </location>
</feature>
<dbReference type="Proteomes" id="UP000198901">
    <property type="component" value="Unassembled WGS sequence"/>
</dbReference>
<evidence type="ECO:0000256" key="1">
    <source>
        <dbReference type="SAM" id="MobiDB-lite"/>
    </source>
</evidence>
<dbReference type="EMBL" id="FNGS01000003">
    <property type="protein sequence ID" value="SDL73266.1"/>
    <property type="molecule type" value="Genomic_DNA"/>
</dbReference>
<organism evidence="2 3">
    <name type="scientific">Siphonobacter aquaeclarae</name>
    <dbReference type="NCBI Taxonomy" id="563176"/>
    <lineage>
        <taxon>Bacteria</taxon>
        <taxon>Pseudomonadati</taxon>
        <taxon>Bacteroidota</taxon>
        <taxon>Cytophagia</taxon>
        <taxon>Cytophagales</taxon>
        <taxon>Cytophagaceae</taxon>
        <taxon>Siphonobacter</taxon>
    </lineage>
</organism>
<feature type="compositionally biased region" description="Basic residues" evidence="1">
    <location>
        <begin position="99"/>
        <end position="110"/>
    </location>
</feature>
<gene>
    <name evidence="2" type="ORF">SAMN04488090_1591</name>
</gene>
<feature type="region of interest" description="Disordered" evidence="1">
    <location>
        <begin position="116"/>
        <end position="157"/>
    </location>
</feature>
<sequence length="157" mass="18203">MAAFPRNRYEVLCFYVALKTKIMLERLDGRAEFGHKKTYRLNEKWSYAHIPNRQGKVVRVKSTSKIGEKTKTDIPLTKFLVSTVDSYSKDCRNNTPSYAKKKRLPSKRKSLVYRSTRIISGQNRNTEPGQEESRCRPPSDYFPASPREYGARPGQNH</sequence>
<protein>
    <submittedName>
        <fullName evidence="2">Uncharacterized protein</fullName>
    </submittedName>
</protein>
<name>A0A1G9MG67_9BACT</name>
<evidence type="ECO:0000313" key="2">
    <source>
        <dbReference type="EMBL" id="SDL73266.1"/>
    </source>
</evidence>
<evidence type="ECO:0000313" key="3">
    <source>
        <dbReference type="Proteomes" id="UP000198901"/>
    </source>
</evidence>
<feature type="compositionally biased region" description="Polar residues" evidence="1">
    <location>
        <begin position="117"/>
        <end position="128"/>
    </location>
</feature>